<evidence type="ECO:0000256" key="1">
    <source>
        <dbReference type="SAM" id="SignalP"/>
    </source>
</evidence>
<dbReference type="EMBL" id="WCTR01000010">
    <property type="protein sequence ID" value="KAB4211050.1"/>
    <property type="molecule type" value="Genomic_DNA"/>
</dbReference>
<feature type="chain" id="PRO_5036176450" description="Outer membrane protein" evidence="1">
    <location>
        <begin position="20"/>
        <end position="401"/>
    </location>
</feature>
<dbReference type="SUPFAM" id="SSF56935">
    <property type="entry name" value="Porins"/>
    <property type="match status" value="1"/>
</dbReference>
<dbReference type="Gene3D" id="2.40.160.60">
    <property type="entry name" value="Outer membrane protein transport protein (OMPP1/FadL/TodX)"/>
    <property type="match status" value="1"/>
</dbReference>
<evidence type="ECO:0008006" key="8">
    <source>
        <dbReference type="Google" id="ProtNLM"/>
    </source>
</evidence>
<reference evidence="5 6" key="1">
    <citation type="journal article" date="2019" name="Nat. Med.">
        <title>A library of human gut bacterial isolates paired with longitudinal multiomics data enables mechanistic microbiome research.</title>
        <authorList>
            <person name="Poyet M."/>
            <person name="Groussin M."/>
            <person name="Gibbons S.M."/>
            <person name="Avila-Pacheco J."/>
            <person name="Jiang X."/>
            <person name="Kearney S.M."/>
            <person name="Perrotta A.R."/>
            <person name="Berdy B."/>
            <person name="Zhao S."/>
            <person name="Lieberman T.D."/>
            <person name="Swanson P.K."/>
            <person name="Smith M."/>
            <person name="Roesemann S."/>
            <person name="Alexander J.E."/>
            <person name="Rich S.A."/>
            <person name="Livny J."/>
            <person name="Vlamakis H."/>
            <person name="Clish C."/>
            <person name="Bullock K."/>
            <person name="Deik A."/>
            <person name="Scott J."/>
            <person name="Pierce K.A."/>
            <person name="Xavier R.J."/>
            <person name="Alm E.J."/>
        </authorList>
    </citation>
    <scope>NUCLEOTIDE SEQUENCE [LARGE SCALE GENOMIC DNA]</scope>
    <source>
        <strain evidence="4 7">BIOML-A11</strain>
        <strain evidence="2 6">BIOML-A36</strain>
        <strain evidence="3 5">BIOML-A37</strain>
    </source>
</reference>
<gene>
    <name evidence="4" type="ORF">GAP55_14365</name>
    <name evidence="2" type="ORF">GAQ70_17015</name>
    <name evidence="3" type="ORF">GAQ75_18730</name>
</gene>
<name>A0A6I0L3B7_BACUN</name>
<sequence length="401" mass="44900">MKAINYISFLLLITLKTQAQNVMTSSPYSMFGIGELESGLYGQNAGMGGVAYGMRNNMLINIENPAGLTALDNKRLLTDLSIFVKNEFYTSGNKSNKAFTGSFSGLVFGGRIIPRWYMAASLTPYSSVGYYFQSIQPIEGNPHENYTSTFTGSGGVSKVSLSNAYLLSQHWSLGLNLCYLFGDIVQTERQGSLTVDKKMHARSFYANLGIQYHRSINHDLSYAIGAVYGYRQKLDIYNEQSLSNGNATTDKKQKPQKQSLPQYFGIGTSLKYKKWECALDYTFQQYSSLSSVDSRIRFQDVSKCNIGICYFPNGFPSDNFWKRVSYKAGVNLATSYMEINGNSGLSMRINAGLGLPVFKGKINVGVFYDRMRLKKGVLDRDIMGATITLTLYEIFFRRKVE</sequence>
<dbReference type="EMBL" id="WCUQ01000012">
    <property type="protein sequence ID" value="KAB4121724.1"/>
    <property type="molecule type" value="Genomic_DNA"/>
</dbReference>
<feature type="signal peptide" evidence="1">
    <location>
        <begin position="1"/>
        <end position="19"/>
    </location>
</feature>
<evidence type="ECO:0000313" key="6">
    <source>
        <dbReference type="Proteomes" id="UP000441711"/>
    </source>
</evidence>
<dbReference type="Proteomes" id="UP000438773">
    <property type="component" value="Unassembled WGS sequence"/>
</dbReference>
<proteinExistence type="predicted"/>
<evidence type="ECO:0000313" key="3">
    <source>
        <dbReference type="EMBL" id="KAB4121724.1"/>
    </source>
</evidence>
<keyword evidence="1" id="KW-0732">Signal</keyword>
<dbReference type="AlphaFoldDB" id="A0A6I0L3B7"/>
<evidence type="ECO:0000313" key="5">
    <source>
        <dbReference type="Proteomes" id="UP000438773"/>
    </source>
</evidence>
<evidence type="ECO:0000313" key="4">
    <source>
        <dbReference type="EMBL" id="KAB4211050.1"/>
    </source>
</evidence>
<accession>A0A6I0L3B7</accession>
<evidence type="ECO:0000313" key="7">
    <source>
        <dbReference type="Proteomes" id="UP000466952"/>
    </source>
</evidence>
<dbReference type="Proteomes" id="UP000441711">
    <property type="component" value="Unassembled WGS sequence"/>
</dbReference>
<comment type="caution">
    <text evidence="4">The sequence shown here is derived from an EMBL/GenBank/DDBJ whole genome shotgun (WGS) entry which is preliminary data.</text>
</comment>
<dbReference type="EMBL" id="WCUP01000012">
    <property type="protein sequence ID" value="KAB4108056.1"/>
    <property type="molecule type" value="Genomic_DNA"/>
</dbReference>
<dbReference type="Proteomes" id="UP000466952">
    <property type="component" value="Unassembled WGS sequence"/>
</dbReference>
<organism evidence="4 7">
    <name type="scientific">Bacteroides uniformis</name>
    <dbReference type="NCBI Taxonomy" id="820"/>
    <lineage>
        <taxon>Bacteria</taxon>
        <taxon>Pseudomonadati</taxon>
        <taxon>Bacteroidota</taxon>
        <taxon>Bacteroidia</taxon>
        <taxon>Bacteroidales</taxon>
        <taxon>Bacteroidaceae</taxon>
        <taxon>Bacteroides</taxon>
    </lineage>
</organism>
<dbReference type="RefSeq" id="WP_005832584.1">
    <property type="nucleotide sequence ID" value="NZ_JADPGA010000011.1"/>
</dbReference>
<protein>
    <recommendedName>
        <fullName evidence="8">Outer membrane protein</fullName>
    </recommendedName>
</protein>
<evidence type="ECO:0000313" key="2">
    <source>
        <dbReference type="EMBL" id="KAB4108056.1"/>
    </source>
</evidence>